<dbReference type="InterPro" id="IPR027396">
    <property type="entry name" value="DsrEFH-like"/>
</dbReference>
<evidence type="ECO:0008006" key="4">
    <source>
        <dbReference type="Google" id="ProtNLM"/>
    </source>
</evidence>
<feature type="chain" id="PRO_5016715672" description="Peroxiredoxin" evidence="1">
    <location>
        <begin position="21"/>
        <end position="143"/>
    </location>
</feature>
<keyword evidence="3" id="KW-1185">Reference proteome</keyword>
<reference evidence="3" key="1">
    <citation type="submission" date="2018-07" db="EMBL/GenBank/DDBJ databases">
        <title>Genome sequencing of Paracoccus sp. SC2-6.</title>
        <authorList>
            <person name="Heo J."/>
            <person name="Kim S.-J."/>
            <person name="Kwon S.-W."/>
        </authorList>
    </citation>
    <scope>NUCLEOTIDE SEQUENCE [LARGE SCALE GENOMIC DNA]</scope>
    <source>
        <strain evidence="3">SC2-6</strain>
    </source>
</reference>
<dbReference type="OrthoDB" id="7361822at2"/>
<proteinExistence type="predicted"/>
<protein>
    <recommendedName>
        <fullName evidence="4">Peroxiredoxin</fullName>
    </recommendedName>
</protein>
<dbReference type="SUPFAM" id="SSF75169">
    <property type="entry name" value="DsrEFH-like"/>
    <property type="match status" value="1"/>
</dbReference>
<dbReference type="EMBL" id="CP030918">
    <property type="protein sequence ID" value="AXC50252.1"/>
    <property type="molecule type" value="Genomic_DNA"/>
</dbReference>
<dbReference type="Proteomes" id="UP000252023">
    <property type="component" value="Chromosome"/>
</dbReference>
<gene>
    <name evidence="2" type="ORF">DRW48_11575</name>
</gene>
<evidence type="ECO:0000313" key="2">
    <source>
        <dbReference type="EMBL" id="AXC50252.1"/>
    </source>
</evidence>
<dbReference type="KEGG" id="pars:DRW48_11575"/>
<sequence>MRRFAFAALALVGLAGAAQAQEAPELVTVLASGDAQTQLMGMVLTMQAVQQGAEAHILLCGPAGDLALNDAPASVTAPQEPQGMSPQGLMQKIMETGTQVEVCAIYLPNKGAGPEVLLDGITPADPAAMAARLLTPNARILSF</sequence>
<keyword evidence="1" id="KW-0732">Signal</keyword>
<evidence type="ECO:0000313" key="3">
    <source>
        <dbReference type="Proteomes" id="UP000252023"/>
    </source>
</evidence>
<organism evidence="2 3">
    <name type="scientific">Paracoccus suum</name>
    <dbReference type="NCBI Taxonomy" id="2259340"/>
    <lineage>
        <taxon>Bacteria</taxon>
        <taxon>Pseudomonadati</taxon>
        <taxon>Pseudomonadota</taxon>
        <taxon>Alphaproteobacteria</taxon>
        <taxon>Rhodobacterales</taxon>
        <taxon>Paracoccaceae</taxon>
        <taxon>Paracoccus</taxon>
    </lineage>
</organism>
<evidence type="ECO:0000256" key="1">
    <source>
        <dbReference type="SAM" id="SignalP"/>
    </source>
</evidence>
<name>A0A344PLJ7_9RHOB</name>
<feature type="signal peptide" evidence="1">
    <location>
        <begin position="1"/>
        <end position="20"/>
    </location>
</feature>
<accession>A0A344PLJ7</accession>
<dbReference type="Gene3D" id="3.40.1260.10">
    <property type="entry name" value="DsrEFH-like"/>
    <property type="match status" value="1"/>
</dbReference>
<dbReference type="AlphaFoldDB" id="A0A344PLJ7"/>
<dbReference type="RefSeq" id="WP_114076571.1">
    <property type="nucleotide sequence ID" value="NZ_CP030918.1"/>
</dbReference>